<keyword evidence="3" id="KW-1185">Reference proteome</keyword>
<dbReference type="SMART" id="SM00386">
    <property type="entry name" value="HAT"/>
    <property type="match status" value="3"/>
</dbReference>
<dbReference type="PANTHER" id="PTHR26312">
    <property type="entry name" value="TETRATRICOPEPTIDE REPEAT PROTEIN 5"/>
    <property type="match status" value="1"/>
</dbReference>
<feature type="region of interest" description="Disordered" evidence="1">
    <location>
        <begin position="134"/>
        <end position="166"/>
    </location>
</feature>
<evidence type="ECO:0000313" key="3">
    <source>
        <dbReference type="Proteomes" id="UP000027138"/>
    </source>
</evidence>
<dbReference type="OrthoDB" id="1926212at2759"/>
<dbReference type="InterPro" id="IPR011990">
    <property type="entry name" value="TPR-like_helical_dom_sf"/>
</dbReference>
<proteinExistence type="predicted"/>
<evidence type="ECO:0000313" key="2">
    <source>
        <dbReference type="EMBL" id="KDP26466.1"/>
    </source>
</evidence>
<name>A0A067JR80_JATCU</name>
<dbReference type="InterPro" id="IPR003107">
    <property type="entry name" value="HAT"/>
</dbReference>
<dbReference type="AlphaFoldDB" id="A0A067JR80"/>
<feature type="compositionally biased region" description="Gly residues" evidence="1">
    <location>
        <begin position="219"/>
        <end position="236"/>
    </location>
</feature>
<dbReference type="Gene3D" id="1.25.40.10">
    <property type="entry name" value="Tetratricopeptide repeat domain"/>
    <property type="match status" value="1"/>
</dbReference>
<sequence>MLLKSSSTPVLGSLIPSFSDSPNNNNAHCFDTNSVPKHYSIHHQSFNNKSPFHQTGCFHISNNVSCNSSPMSPFISEVSLRRVQSEGNLEGLAYASYSSNNEEYYKYLSQSKKVPARQKCLMLETIPSFSISNSRGRYEEEDDDDDDWNNNEKEEEEEEEKEKDGCFGLSNKMEKMVLSEKIGVTDRSLNLGYLEEEKGGLVSEEMYLARGLGIEGGSNDGNGGGSGDGGGGGSANGGEFHWAAGEGGDKNGREYYKKMLQENPGNPLILGNYAHFLYQSEKDLKGAEEYYLRAILADPKDGEILSQYAKLVWELHNDQDIASAYFERAVQASPEDSHVHAAYASFLWETEEDEDDYGVPTDFEPITPHFRGAVASTGA</sequence>
<dbReference type="GO" id="GO:0006396">
    <property type="term" value="P:RNA processing"/>
    <property type="evidence" value="ECO:0007669"/>
    <property type="project" value="InterPro"/>
</dbReference>
<feature type="region of interest" description="Disordered" evidence="1">
    <location>
        <begin position="219"/>
        <end position="238"/>
    </location>
</feature>
<dbReference type="SUPFAM" id="SSF48452">
    <property type="entry name" value="TPR-like"/>
    <property type="match status" value="1"/>
</dbReference>
<protein>
    <submittedName>
        <fullName evidence="2">Uncharacterized protein</fullName>
    </submittedName>
</protein>
<gene>
    <name evidence="2" type="ORF">JCGZ_17624</name>
</gene>
<dbReference type="EMBL" id="KK914893">
    <property type="protein sequence ID" value="KDP26466.1"/>
    <property type="molecule type" value="Genomic_DNA"/>
</dbReference>
<evidence type="ECO:0000256" key="1">
    <source>
        <dbReference type="SAM" id="MobiDB-lite"/>
    </source>
</evidence>
<dbReference type="Proteomes" id="UP000027138">
    <property type="component" value="Unassembled WGS sequence"/>
</dbReference>
<organism evidence="2 3">
    <name type="scientific">Jatropha curcas</name>
    <name type="common">Barbados nut</name>
    <dbReference type="NCBI Taxonomy" id="180498"/>
    <lineage>
        <taxon>Eukaryota</taxon>
        <taxon>Viridiplantae</taxon>
        <taxon>Streptophyta</taxon>
        <taxon>Embryophyta</taxon>
        <taxon>Tracheophyta</taxon>
        <taxon>Spermatophyta</taxon>
        <taxon>Magnoliopsida</taxon>
        <taxon>eudicotyledons</taxon>
        <taxon>Gunneridae</taxon>
        <taxon>Pentapetalae</taxon>
        <taxon>rosids</taxon>
        <taxon>fabids</taxon>
        <taxon>Malpighiales</taxon>
        <taxon>Euphorbiaceae</taxon>
        <taxon>Crotonoideae</taxon>
        <taxon>Jatropheae</taxon>
        <taxon>Jatropha</taxon>
    </lineage>
</organism>
<accession>A0A067JR80</accession>
<dbReference type="KEGG" id="jcu:105644478"/>
<dbReference type="Pfam" id="PF14559">
    <property type="entry name" value="TPR_19"/>
    <property type="match status" value="1"/>
</dbReference>
<dbReference type="PANTHER" id="PTHR26312:SF225">
    <property type="entry name" value="TPR REPEAT PROTEIN"/>
    <property type="match status" value="1"/>
</dbReference>
<reference evidence="2 3" key="1">
    <citation type="journal article" date="2014" name="PLoS ONE">
        <title>Global Analysis of Gene Expression Profiles in Physic Nut (Jatropha curcas L.) Seedlings Exposed to Salt Stress.</title>
        <authorList>
            <person name="Zhang L."/>
            <person name="Zhang C."/>
            <person name="Wu P."/>
            <person name="Chen Y."/>
            <person name="Li M."/>
            <person name="Jiang H."/>
            <person name="Wu G."/>
        </authorList>
    </citation>
    <scope>NUCLEOTIDE SEQUENCE [LARGE SCALE GENOMIC DNA]</scope>
    <source>
        <strain evidence="3">cv. GZQX0401</strain>
        <tissue evidence="2">Young leaves</tissue>
    </source>
</reference>
<feature type="compositionally biased region" description="Acidic residues" evidence="1">
    <location>
        <begin position="139"/>
        <end position="161"/>
    </location>
</feature>